<name>A0A2S5DB08_9NEIS</name>
<dbReference type="AlphaFoldDB" id="A0A2S5DB08"/>
<protein>
    <recommendedName>
        <fullName evidence="3">Carrier domain-containing protein</fullName>
    </recommendedName>
</protein>
<dbReference type="InterPro" id="IPR009081">
    <property type="entry name" value="PP-bd_ACP"/>
</dbReference>
<dbReference type="InterPro" id="IPR036736">
    <property type="entry name" value="ACP-like_sf"/>
</dbReference>
<proteinExistence type="predicted"/>
<gene>
    <name evidence="4" type="ORF">C2I19_19855</name>
</gene>
<dbReference type="SMART" id="SM01294">
    <property type="entry name" value="PKS_PP_betabranch"/>
    <property type="match status" value="1"/>
</dbReference>
<evidence type="ECO:0000313" key="5">
    <source>
        <dbReference type="Proteomes" id="UP000237082"/>
    </source>
</evidence>
<reference evidence="5" key="1">
    <citation type="submission" date="2018-02" db="EMBL/GenBank/DDBJ databases">
        <authorList>
            <person name="O'Hara-Hanley K."/>
            <person name="Soby S."/>
        </authorList>
    </citation>
    <scope>NUCLEOTIDE SEQUENCE [LARGE SCALE GENOMIC DNA]</scope>
    <source>
        <strain evidence="5">MWU14-2602</strain>
    </source>
</reference>
<keyword evidence="2" id="KW-0597">Phosphoprotein</keyword>
<dbReference type="SUPFAM" id="SSF47336">
    <property type="entry name" value="ACP-like"/>
    <property type="match status" value="1"/>
</dbReference>
<accession>A0A2S5DB08</accession>
<evidence type="ECO:0000259" key="3">
    <source>
        <dbReference type="PROSITE" id="PS50075"/>
    </source>
</evidence>
<dbReference type="SMART" id="SM00823">
    <property type="entry name" value="PKS_PP"/>
    <property type="match status" value="1"/>
</dbReference>
<evidence type="ECO:0000256" key="2">
    <source>
        <dbReference type="ARBA" id="ARBA00022553"/>
    </source>
</evidence>
<keyword evidence="1" id="KW-0596">Phosphopantetheine</keyword>
<organism evidence="4 5">
    <name type="scientific">Chromobacterium alticapitis</name>
    <dbReference type="NCBI Taxonomy" id="2073169"/>
    <lineage>
        <taxon>Bacteria</taxon>
        <taxon>Pseudomonadati</taxon>
        <taxon>Pseudomonadota</taxon>
        <taxon>Betaproteobacteria</taxon>
        <taxon>Neisseriales</taxon>
        <taxon>Chromobacteriaceae</taxon>
        <taxon>Chromobacterium</taxon>
    </lineage>
</organism>
<feature type="domain" description="Carrier" evidence="3">
    <location>
        <begin position="1"/>
        <end position="54"/>
    </location>
</feature>
<dbReference type="GO" id="GO:0031177">
    <property type="term" value="F:phosphopantetheine binding"/>
    <property type="evidence" value="ECO:0007669"/>
    <property type="project" value="InterPro"/>
</dbReference>
<dbReference type="EMBL" id="PQWB01000151">
    <property type="protein sequence ID" value="POZ60259.1"/>
    <property type="molecule type" value="Genomic_DNA"/>
</dbReference>
<sequence>MLAALSRVVSDHLKLDAAQLDPDAEFSEFGFDSITLTSFGNEINRRYGLALAPT</sequence>
<dbReference type="Proteomes" id="UP000237082">
    <property type="component" value="Unassembled WGS sequence"/>
</dbReference>
<dbReference type="Gene3D" id="1.10.1200.10">
    <property type="entry name" value="ACP-like"/>
    <property type="match status" value="1"/>
</dbReference>
<evidence type="ECO:0000313" key="4">
    <source>
        <dbReference type="EMBL" id="POZ60259.1"/>
    </source>
</evidence>
<keyword evidence="5" id="KW-1185">Reference proteome</keyword>
<dbReference type="InterPro" id="IPR020806">
    <property type="entry name" value="PKS_PP-bd"/>
</dbReference>
<comment type="caution">
    <text evidence="4">The sequence shown here is derived from an EMBL/GenBank/DDBJ whole genome shotgun (WGS) entry which is preliminary data.</text>
</comment>
<dbReference type="Pfam" id="PF00550">
    <property type="entry name" value="PP-binding"/>
    <property type="match status" value="1"/>
</dbReference>
<evidence type="ECO:0000256" key="1">
    <source>
        <dbReference type="ARBA" id="ARBA00022450"/>
    </source>
</evidence>
<dbReference type="PROSITE" id="PS50075">
    <property type="entry name" value="CARRIER"/>
    <property type="match status" value="1"/>
</dbReference>
<feature type="non-terminal residue" evidence="4">
    <location>
        <position position="54"/>
    </location>
</feature>